<evidence type="ECO:0000256" key="6">
    <source>
        <dbReference type="ARBA" id="ARBA00022837"/>
    </source>
</evidence>
<evidence type="ECO:0000259" key="12">
    <source>
        <dbReference type="PROSITE" id="PS50268"/>
    </source>
</evidence>
<evidence type="ECO:0000256" key="3">
    <source>
        <dbReference type="ARBA" id="ARBA00022692"/>
    </source>
</evidence>
<evidence type="ECO:0000256" key="10">
    <source>
        <dbReference type="ARBA" id="ARBA00023180"/>
    </source>
</evidence>
<dbReference type="GO" id="GO:0007156">
    <property type="term" value="P:homophilic cell adhesion via plasma membrane adhesion molecules"/>
    <property type="evidence" value="ECO:0007669"/>
    <property type="project" value="InterPro"/>
</dbReference>
<keyword evidence="9" id="KW-0472">Membrane</keyword>
<comment type="subcellular location">
    <subcellularLocation>
        <location evidence="1">Cell membrane</location>
        <topology evidence="1">Single-pass type I membrane protein</topology>
    </subcellularLocation>
</comment>
<accession>A0AAY5EN35</accession>
<feature type="domain" description="Cadherin" evidence="12">
    <location>
        <begin position="297"/>
        <end position="401"/>
    </location>
</feature>
<dbReference type="PROSITE" id="PS00232">
    <property type="entry name" value="CADHERIN_1"/>
    <property type="match status" value="4"/>
</dbReference>
<dbReference type="GO" id="GO:0045296">
    <property type="term" value="F:cadherin binding"/>
    <property type="evidence" value="ECO:0007669"/>
    <property type="project" value="TreeGrafter"/>
</dbReference>
<feature type="domain" description="Cadherin" evidence="12">
    <location>
        <begin position="30"/>
        <end position="78"/>
    </location>
</feature>
<protein>
    <recommendedName>
        <fullName evidence="12">Cadherin domain-containing protein</fullName>
    </recommendedName>
</protein>
<dbReference type="PRINTS" id="PR00205">
    <property type="entry name" value="CADHERIN"/>
</dbReference>
<dbReference type="Proteomes" id="UP000314983">
    <property type="component" value="Chromosome 1"/>
</dbReference>
<evidence type="ECO:0000256" key="4">
    <source>
        <dbReference type="ARBA" id="ARBA00022729"/>
    </source>
</evidence>
<keyword evidence="8" id="KW-1133">Transmembrane helix</keyword>
<evidence type="ECO:0000313" key="14">
    <source>
        <dbReference type="Proteomes" id="UP000314983"/>
    </source>
</evidence>
<dbReference type="Gene3D" id="2.60.40.60">
    <property type="entry name" value="Cadherins"/>
    <property type="match status" value="5"/>
</dbReference>
<feature type="domain" description="Cadherin" evidence="12">
    <location>
        <begin position="402"/>
        <end position="509"/>
    </location>
</feature>
<dbReference type="InterPro" id="IPR020894">
    <property type="entry name" value="Cadherin_CS"/>
</dbReference>
<feature type="domain" description="Cadherin" evidence="12">
    <location>
        <begin position="186"/>
        <end position="296"/>
    </location>
</feature>
<dbReference type="FunFam" id="2.60.40.60:FF:000005">
    <property type="entry name" value="Protocadherin 9"/>
    <property type="match status" value="1"/>
</dbReference>
<dbReference type="InterPro" id="IPR002126">
    <property type="entry name" value="Cadherin-like_dom"/>
</dbReference>
<evidence type="ECO:0000256" key="2">
    <source>
        <dbReference type="ARBA" id="ARBA00022475"/>
    </source>
</evidence>
<dbReference type="GO" id="GO:0008013">
    <property type="term" value="F:beta-catenin binding"/>
    <property type="evidence" value="ECO:0007669"/>
    <property type="project" value="TreeGrafter"/>
</dbReference>
<dbReference type="GO" id="GO:0016342">
    <property type="term" value="C:catenin complex"/>
    <property type="evidence" value="ECO:0007669"/>
    <property type="project" value="TreeGrafter"/>
</dbReference>
<evidence type="ECO:0000256" key="1">
    <source>
        <dbReference type="ARBA" id="ARBA00004251"/>
    </source>
</evidence>
<keyword evidence="5" id="KW-0677">Repeat</keyword>
<dbReference type="FunFam" id="2.60.40.60:FF:000010">
    <property type="entry name" value="Cadherin EGF LAG seven-pass G-type receptor 3"/>
    <property type="match status" value="1"/>
</dbReference>
<keyword evidence="2" id="KW-1003">Cell membrane</keyword>
<dbReference type="AlphaFoldDB" id="A0AAY5EN35"/>
<dbReference type="CDD" id="cd11304">
    <property type="entry name" value="Cadherin_repeat"/>
    <property type="match status" value="5"/>
</dbReference>
<evidence type="ECO:0000256" key="11">
    <source>
        <dbReference type="PROSITE-ProRule" id="PRU00043"/>
    </source>
</evidence>
<dbReference type="SMART" id="SM00112">
    <property type="entry name" value="CA"/>
    <property type="match status" value="5"/>
</dbReference>
<keyword evidence="4" id="KW-0732">Signal</keyword>
<feature type="domain" description="Cadherin" evidence="12">
    <location>
        <begin position="79"/>
        <end position="180"/>
    </location>
</feature>
<dbReference type="GeneTree" id="ENSGT00940000155719"/>
<dbReference type="Ensembl" id="ENSEEET00000059475.1">
    <property type="protein sequence ID" value="ENSEEEP00000057994.1"/>
    <property type="gene ID" value="ENSEEEG00000015730.2"/>
</dbReference>
<keyword evidence="6 11" id="KW-0106">Calcium</keyword>
<dbReference type="GO" id="GO:0009653">
    <property type="term" value="P:anatomical structure morphogenesis"/>
    <property type="evidence" value="ECO:0007669"/>
    <property type="project" value="UniProtKB-ARBA"/>
</dbReference>
<name>A0AAY5EN35_ELEEL</name>
<evidence type="ECO:0000256" key="5">
    <source>
        <dbReference type="ARBA" id="ARBA00022737"/>
    </source>
</evidence>
<dbReference type="Pfam" id="PF00028">
    <property type="entry name" value="Cadherin"/>
    <property type="match status" value="4"/>
</dbReference>
<evidence type="ECO:0000313" key="13">
    <source>
        <dbReference type="Ensembl" id="ENSEEEP00000057994.1"/>
    </source>
</evidence>
<gene>
    <name evidence="13" type="primary">FAT4</name>
</gene>
<sequence length="542" mass="58922">EGEFHLPFQREPQTFCNKRHDRGEGAFLHLVTTGGLDRELTPFYQLLIEVEDKGDPKKYGYLQVNVTIQDINDNAPVFDLDQYQSSVFEDAVVGTSVLQITATDQDEGTNADVRYFLDEGTPFQIDPKAGTIAIKEALDYESKKEYSLTIHAVDNGVPSLSGRTEAIIKLLDVNDNDPVVKFRYFPTTSKFASVDENAQIGTVVALLTVSDADSSAANGNISVSILGGNEQGHFEVHTSPVPNLSLIKVASVLDRERISSYNLTVSVSDNGKPIARSSFASLVIFVNDINDHPPIFQEAEYKVDISEDVPRGSYVKGVLATDGDSGQNANLRYSLVSGNSLGWFAISENSGLVTSAAVLDRETASVIVLNISAKDQGLQPKISYTKLIVNIMDVNDQVPTFTQSTYHVALVEHSPTGSELLLLSATDTDLGANGTVHFTFDPETPGHVQELFQLDAATGRLSAATELDREERGSYLLYVKATDSGSPPLSSSIPLVIHVRDFNDNPPVFTPGDIFKSIPENLPLSTSLNSCSWYHLGRIGGK</sequence>
<keyword evidence="3" id="KW-0812">Transmembrane</keyword>
<evidence type="ECO:0000256" key="9">
    <source>
        <dbReference type="ARBA" id="ARBA00023136"/>
    </source>
</evidence>
<keyword evidence="14" id="KW-1185">Reference proteome</keyword>
<dbReference type="FunFam" id="2.60.40.60:FF:000108">
    <property type="entry name" value="FAT atypical cadherin 4"/>
    <property type="match status" value="1"/>
</dbReference>
<reference evidence="13" key="3">
    <citation type="submission" date="2025-09" db="UniProtKB">
        <authorList>
            <consortium name="Ensembl"/>
        </authorList>
    </citation>
    <scope>IDENTIFICATION</scope>
</reference>
<evidence type="ECO:0000256" key="8">
    <source>
        <dbReference type="ARBA" id="ARBA00022989"/>
    </source>
</evidence>
<dbReference type="GO" id="GO:0016477">
    <property type="term" value="P:cell migration"/>
    <property type="evidence" value="ECO:0007669"/>
    <property type="project" value="TreeGrafter"/>
</dbReference>
<dbReference type="SUPFAM" id="SSF49313">
    <property type="entry name" value="Cadherin-like"/>
    <property type="match status" value="5"/>
</dbReference>
<proteinExistence type="predicted"/>
<organism evidence="13 14">
    <name type="scientific">Electrophorus electricus</name>
    <name type="common">Electric eel</name>
    <name type="synonym">Gymnotus electricus</name>
    <dbReference type="NCBI Taxonomy" id="8005"/>
    <lineage>
        <taxon>Eukaryota</taxon>
        <taxon>Metazoa</taxon>
        <taxon>Chordata</taxon>
        <taxon>Craniata</taxon>
        <taxon>Vertebrata</taxon>
        <taxon>Euteleostomi</taxon>
        <taxon>Actinopterygii</taxon>
        <taxon>Neopterygii</taxon>
        <taxon>Teleostei</taxon>
        <taxon>Ostariophysi</taxon>
        <taxon>Gymnotiformes</taxon>
        <taxon>Gymnotoidei</taxon>
        <taxon>Gymnotidae</taxon>
        <taxon>Electrophorus</taxon>
    </lineage>
</organism>
<keyword evidence="10" id="KW-0325">Glycoprotein</keyword>
<dbReference type="GO" id="GO:0005509">
    <property type="term" value="F:calcium ion binding"/>
    <property type="evidence" value="ECO:0007669"/>
    <property type="project" value="UniProtKB-UniRule"/>
</dbReference>
<dbReference type="InterPro" id="IPR015919">
    <property type="entry name" value="Cadherin-like_sf"/>
</dbReference>
<keyword evidence="7" id="KW-0130">Cell adhesion</keyword>
<reference evidence="13 14" key="1">
    <citation type="submission" date="2020-05" db="EMBL/GenBank/DDBJ databases">
        <title>Electrophorus electricus (electric eel) genome, fEleEle1, primary haplotype.</title>
        <authorList>
            <person name="Myers G."/>
            <person name="Meyer A."/>
            <person name="Fedrigo O."/>
            <person name="Formenti G."/>
            <person name="Rhie A."/>
            <person name="Tracey A."/>
            <person name="Sims Y."/>
            <person name="Jarvis E.D."/>
        </authorList>
    </citation>
    <scope>NUCLEOTIDE SEQUENCE [LARGE SCALE GENOMIC DNA]</scope>
</reference>
<reference evidence="13" key="2">
    <citation type="submission" date="2025-08" db="UniProtKB">
        <authorList>
            <consortium name="Ensembl"/>
        </authorList>
    </citation>
    <scope>IDENTIFICATION</scope>
</reference>
<dbReference type="PANTHER" id="PTHR24027:SF438">
    <property type="entry name" value="CADHERIN 23"/>
    <property type="match status" value="1"/>
</dbReference>
<dbReference type="PANTHER" id="PTHR24027">
    <property type="entry name" value="CADHERIN-23"/>
    <property type="match status" value="1"/>
</dbReference>
<dbReference type="FunFam" id="2.60.40.60:FF:000020">
    <property type="entry name" value="Dachsous cadherin-related 1b"/>
    <property type="match status" value="1"/>
</dbReference>
<evidence type="ECO:0000256" key="7">
    <source>
        <dbReference type="ARBA" id="ARBA00022889"/>
    </source>
</evidence>
<dbReference type="PROSITE" id="PS50268">
    <property type="entry name" value="CADHERIN_2"/>
    <property type="match status" value="5"/>
</dbReference>
<dbReference type="InterPro" id="IPR039808">
    <property type="entry name" value="Cadherin"/>
</dbReference>